<accession>A0ABY2D988</accession>
<reference evidence="5 6" key="1">
    <citation type="submission" date="2019-03" db="EMBL/GenBank/DDBJ databases">
        <title>Halomonas marinisediminis sp. nov., a moderately halophilic bacterium isolated from the Bohai Gulf.</title>
        <authorList>
            <person name="Ji X."/>
        </authorList>
    </citation>
    <scope>NUCLEOTIDE SEQUENCE [LARGE SCALE GENOMIC DNA]</scope>
    <source>
        <strain evidence="5 6">204</strain>
    </source>
</reference>
<dbReference type="EMBL" id="SLTR01000005">
    <property type="protein sequence ID" value="TDB04265.1"/>
    <property type="molecule type" value="Genomic_DNA"/>
</dbReference>
<feature type="domain" description="GGDEF" evidence="4">
    <location>
        <begin position="282"/>
        <end position="415"/>
    </location>
</feature>
<organism evidence="5 6">
    <name type="scientific">Halomonas marinisediminis</name>
    <dbReference type="NCBI Taxonomy" id="2546095"/>
    <lineage>
        <taxon>Bacteria</taxon>
        <taxon>Pseudomonadati</taxon>
        <taxon>Pseudomonadota</taxon>
        <taxon>Gammaproteobacteria</taxon>
        <taxon>Oceanospirillales</taxon>
        <taxon>Halomonadaceae</taxon>
        <taxon>Halomonas</taxon>
    </lineage>
</organism>
<dbReference type="InterPro" id="IPR000160">
    <property type="entry name" value="GGDEF_dom"/>
</dbReference>
<gene>
    <name evidence="5" type="ORF">E0702_05840</name>
</gene>
<feature type="transmembrane region" description="Helical" evidence="3">
    <location>
        <begin position="191"/>
        <end position="211"/>
    </location>
</feature>
<dbReference type="PANTHER" id="PTHR45138:SF9">
    <property type="entry name" value="DIGUANYLATE CYCLASE DGCM-RELATED"/>
    <property type="match status" value="1"/>
</dbReference>
<dbReference type="Gene3D" id="3.30.70.270">
    <property type="match status" value="1"/>
</dbReference>
<keyword evidence="3" id="KW-1133">Transmembrane helix</keyword>
<feature type="transmembrane region" description="Helical" evidence="3">
    <location>
        <begin position="57"/>
        <end position="79"/>
    </location>
</feature>
<feature type="transmembrane region" description="Helical" evidence="3">
    <location>
        <begin position="85"/>
        <end position="104"/>
    </location>
</feature>
<dbReference type="PROSITE" id="PS50887">
    <property type="entry name" value="GGDEF"/>
    <property type="match status" value="1"/>
</dbReference>
<sequence>MPDGRRNALQPKLDGENLALPAPGTTHHLHRLTGQFHEQSREALYRRSIQPRVRTETGLALSVAALIFGMFAISDYFYTGLTLEFTLLITMRILVVVSCLTLAFMIRRRGSDTRPAWLHALPLWILATGIILIVPLRPESLTTQVPAVVVATMAFYLLIPNLLPVAAVASLYLGIGFLIASVMAADASAVVVMRTTLLLIMTNGVGFFTLLRLEKLQRKQFALLQEERVQNRQLVEEIAHRKSLEAQLRRVAEQDALTGLDSRRHFMTRAKTLLRRTRRDQAPFCLFMIDVDHFKAINDTWGHSQGDRVLAAIAEACRRSLRPQDVIGRFGGEEFIVALPKTHLQDAQMVAERLRSKVRELTVMEAMPDHLLTVTIGIAEVLDEETDLDELIQRADRALYDGKHGGRNRVVISHEETVGDTPSTLGESFSGSPPFF</sequence>
<dbReference type="SMART" id="SM00267">
    <property type="entry name" value="GGDEF"/>
    <property type="match status" value="1"/>
</dbReference>
<dbReference type="Pfam" id="PF00990">
    <property type="entry name" value="GGDEF"/>
    <property type="match status" value="1"/>
</dbReference>
<keyword evidence="6" id="KW-1185">Reference proteome</keyword>
<keyword evidence="3" id="KW-0812">Transmembrane</keyword>
<dbReference type="EC" id="2.7.7.65" evidence="1"/>
<dbReference type="InterPro" id="IPR043128">
    <property type="entry name" value="Rev_trsase/Diguanyl_cyclase"/>
</dbReference>
<evidence type="ECO:0000256" key="2">
    <source>
        <dbReference type="ARBA" id="ARBA00034247"/>
    </source>
</evidence>
<dbReference type="NCBIfam" id="TIGR00254">
    <property type="entry name" value="GGDEF"/>
    <property type="match status" value="1"/>
</dbReference>
<evidence type="ECO:0000313" key="6">
    <source>
        <dbReference type="Proteomes" id="UP000294823"/>
    </source>
</evidence>
<dbReference type="PANTHER" id="PTHR45138">
    <property type="entry name" value="REGULATORY COMPONENTS OF SENSORY TRANSDUCTION SYSTEM"/>
    <property type="match status" value="1"/>
</dbReference>
<feature type="transmembrane region" description="Helical" evidence="3">
    <location>
        <begin position="116"/>
        <end position="135"/>
    </location>
</feature>
<name>A0ABY2D988_9GAMM</name>
<comment type="catalytic activity">
    <reaction evidence="2">
        <text>2 GTP = 3',3'-c-di-GMP + 2 diphosphate</text>
        <dbReference type="Rhea" id="RHEA:24898"/>
        <dbReference type="ChEBI" id="CHEBI:33019"/>
        <dbReference type="ChEBI" id="CHEBI:37565"/>
        <dbReference type="ChEBI" id="CHEBI:58805"/>
        <dbReference type="EC" id="2.7.7.65"/>
    </reaction>
</comment>
<dbReference type="Proteomes" id="UP000294823">
    <property type="component" value="Unassembled WGS sequence"/>
</dbReference>
<keyword evidence="3" id="KW-0472">Membrane</keyword>
<dbReference type="InterPro" id="IPR029787">
    <property type="entry name" value="Nucleotide_cyclase"/>
</dbReference>
<evidence type="ECO:0000259" key="4">
    <source>
        <dbReference type="PROSITE" id="PS50887"/>
    </source>
</evidence>
<evidence type="ECO:0000256" key="1">
    <source>
        <dbReference type="ARBA" id="ARBA00012528"/>
    </source>
</evidence>
<comment type="caution">
    <text evidence="5">The sequence shown here is derived from an EMBL/GenBank/DDBJ whole genome shotgun (WGS) entry which is preliminary data.</text>
</comment>
<dbReference type="SUPFAM" id="SSF55073">
    <property type="entry name" value="Nucleotide cyclase"/>
    <property type="match status" value="1"/>
</dbReference>
<dbReference type="InterPro" id="IPR050469">
    <property type="entry name" value="Diguanylate_Cyclase"/>
</dbReference>
<evidence type="ECO:0000313" key="5">
    <source>
        <dbReference type="EMBL" id="TDB04265.1"/>
    </source>
</evidence>
<proteinExistence type="predicted"/>
<evidence type="ECO:0000256" key="3">
    <source>
        <dbReference type="SAM" id="Phobius"/>
    </source>
</evidence>
<feature type="transmembrane region" description="Helical" evidence="3">
    <location>
        <begin position="166"/>
        <end position="185"/>
    </location>
</feature>
<dbReference type="CDD" id="cd01949">
    <property type="entry name" value="GGDEF"/>
    <property type="match status" value="1"/>
</dbReference>
<protein>
    <recommendedName>
        <fullName evidence="1">diguanylate cyclase</fullName>
        <ecNumber evidence="1">2.7.7.65</ecNumber>
    </recommendedName>
</protein>